<keyword evidence="5" id="KW-1003">Cell membrane</keyword>
<reference evidence="28" key="1">
    <citation type="submission" date="2020-05" db="EMBL/GenBank/DDBJ databases">
        <authorList>
            <person name="Chiriac C."/>
            <person name="Salcher M."/>
            <person name="Ghai R."/>
            <person name="Kavagutti S V."/>
        </authorList>
    </citation>
    <scope>NUCLEOTIDE SEQUENCE</scope>
</reference>
<dbReference type="Gene3D" id="3.10.129.10">
    <property type="entry name" value="Hotdog Thioesterase"/>
    <property type="match status" value="1"/>
</dbReference>
<evidence type="ECO:0000256" key="26">
    <source>
        <dbReference type="ARBA" id="ARBA00048180"/>
    </source>
</evidence>
<name>A0A6J5YF24_9ZZZZ</name>
<dbReference type="InterPro" id="IPR052365">
    <property type="entry name" value="THEM4/THEM5_acyl-CoA_thioest"/>
</dbReference>
<evidence type="ECO:0000256" key="10">
    <source>
        <dbReference type="ARBA" id="ARBA00022832"/>
    </source>
</evidence>
<keyword evidence="10" id="KW-0276">Fatty acid metabolism</keyword>
<keyword evidence="8" id="KW-0999">Mitochondrion inner membrane</keyword>
<comment type="catalytic activity">
    <reaction evidence="24">
        <text>decanoyl-CoA + H2O = decanoate + CoA + H(+)</text>
        <dbReference type="Rhea" id="RHEA:40059"/>
        <dbReference type="ChEBI" id="CHEBI:15377"/>
        <dbReference type="ChEBI" id="CHEBI:15378"/>
        <dbReference type="ChEBI" id="CHEBI:27689"/>
        <dbReference type="ChEBI" id="CHEBI:57287"/>
        <dbReference type="ChEBI" id="CHEBI:61430"/>
    </reaction>
    <physiologicalReaction direction="left-to-right" evidence="24">
        <dbReference type="Rhea" id="RHEA:40060"/>
    </physiologicalReaction>
</comment>
<dbReference type="GO" id="GO:0005758">
    <property type="term" value="C:mitochondrial intermembrane space"/>
    <property type="evidence" value="ECO:0007669"/>
    <property type="project" value="UniProtKB-SubCell"/>
</dbReference>
<dbReference type="GO" id="GO:0006915">
    <property type="term" value="P:apoptotic process"/>
    <property type="evidence" value="ECO:0007669"/>
    <property type="project" value="UniProtKB-KW"/>
</dbReference>
<comment type="catalytic activity">
    <reaction evidence="26">
        <text>tetradecanoyl-CoA + H2O = tetradecanoate + CoA + H(+)</text>
        <dbReference type="Rhea" id="RHEA:40119"/>
        <dbReference type="ChEBI" id="CHEBI:15377"/>
        <dbReference type="ChEBI" id="CHEBI:15378"/>
        <dbReference type="ChEBI" id="CHEBI:30807"/>
        <dbReference type="ChEBI" id="CHEBI:57287"/>
        <dbReference type="ChEBI" id="CHEBI:57385"/>
    </reaction>
    <physiologicalReaction direction="left-to-right" evidence="26">
        <dbReference type="Rhea" id="RHEA:40120"/>
    </physiologicalReaction>
</comment>
<keyword evidence="9" id="KW-0378">Hydrolase</keyword>
<evidence type="ECO:0000256" key="2">
    <source>
        <dbReference type="ARBA" id="ARBA00004569"/>
    </source>
</evidence>
<evidence type="ECO:0000256" key="15">
    <source>
        <dbReference type="ARBA" id="ARBA00023273"/>
    </source>
</evidence>
<comment type="catalytic activity">
    <reaction evidence="17">
        <text>(9Z)-octadecenoyl-CoA + H2O = (9Z)-octadecenoate + CoA + H(+)</text>
        <dbReference type="Rhea" id="RHEA:40139"/>
        <dbReference type="ChEBI" id="CHEBI:15377"/>
        <dbReference type="ChEBI" id="CHEBI:15378"/>
        <dbReference type="ChEBI" id="CHEBI:30823"/>
        <dbReference type="ChEBI" id="CHEBI:57287"/>
        <dbReference type="ChEBI" id="CHEBI:57387"/>
    </reaction>
    <physiologicalReaction direction="left-to-right" evidence="17">
        <dbReference type="Rhea" id="RHEA:40140"/>
    </physiologicalReaction>
</comment>
<evidence type="ECO:0000256" key="16">
    <source>
        <dbReference type="ARBA" id="ARBA00035852"/>
    </source>
</evidence>
<evidence type="ECO:0000313" key="28">
    <source>
        <dbReference type="EMBL" id="CAB4322379.1"/>
    </source>
</evidence>
<evidence type="ECO:0000256" key="4">
    <source>
        <dbReference type="ARBA" id="ARBA00004637"/>
    </source>
</evidence>
<comment type="catalytic activity">
    <reaction evidence="16">
        <text>(5Z,8Z,11Z,14Z)-eicosatetraenoyl-CoA + H2O = (5Z,8Z,11Z,14Z)-eicosatetraenoate + CoA + H(+)</text>
        <dbReference type="Rhea" id="RHEA:40151"/>
        <dbReference type="ChEBI" id="CHEBI:15377"/>
        <dbReference type="ChEBI" id="CHEBI:15378"/>
        <dbReference type="ChEBI" id="CHEBI:32395"/>
        <dbReference type="ChEBI" id="CHEBI:57287"/>
        <dbReference type="ChEBI" id="CHEBI:57368"/>
    </reaction>
    <physiologicalReaction direction="left-to-right" evidence="16">
        <dbReference type="Rhea" id="RHEA:40152"/>
    </physiologicalReaction>
</comment>
<comment type="catalytic activity">
    <reaction evidence="23">
        <text>hexadecanoyl-CoA + H2O = hexadecanoate + CoA + H(+)</text>
        <dbReference type="Rhea" id="RHEA:16645"/>
        <dbReference type="ChEBI" id="CHEBI:7896"/>
        <dbReference type="ChEBI" id="CHEBI:15377"/>
        <dbReference type="ChEBI" id="CHEBI:15378"/>
        <dbReference type="ChEBI" id="CHEBI:57287"/>
        <dbReference type="ChEBI" id="CHEBI:57379"/>
        <dbReference type="EC" id="3.1.2.2"/>
    </reaction>
    <physiologicalReaction direction="left-to-right" evidence="23">
        <dbReference type="Rhea" id="RHEA:16646"/>
    </physiologicalReaction>
</comment>
<proteinExistence type="inferred from homology"/>
<evidence type="ECO:0000256" key="9">
    <source>
        <dbReference type="ARBA" id="ARBA00022801"/>
    </source>
</evidence>
<gene>
    <name evidence="28" type="ORF">UFOPK1392_00113</name>
    <name evidence="29" type="ORF">UFOPK3733_00057</name>
</gene>
<dbReference type="GO" id="GO:0005743">
    <property type="term" value="C:mitochondrial inner membrane"/>
    <property type="evidence" value="ECO:0007669"/>
    <property type="project" value="UniProtKB-SubCell"/>
</dbReference>
<evidence type="ECO:0000256" key="11">
    <source>
        <dbReference type="ARBA" id="ARBA00022946"/>
    </source>
</evidence>
<evidence type="ECO:0000256" key="12">
    <source>
        <dbReference type="ARBA" id="ARBA00023098"/>
    </source>
</evidence>
<evidence type="ECO:0000256" key="19">
    <source>
        <dbReference type="ARBA" id="ARBA00038848"/>
    </source>
</evidence>
<comment type="catalytic activity">
    <reaction evidence="25">
        <text>dodecanoyl-CoA + H2O = dodecanoate + CoA + H(+)</text>
        <dbReference type="Rhea" id="RHEA:30135"/>
        <dbReference type="ChEBI" id="CHEBI:15377"/>
        <dbReference type="ChEBI" id="CHEBI:15378"/>
        <dbReference type="ChEBI" id="CHEBI:18262"/>
        <dbReference type="ChEBI" id="CHEBI:57287"/>
        <dbReference type="ChEBI" id="CHEBI:57375"/>
    </reaction>
    <physiologicalReaction direction="left-to-right" evidence="25">
        <dbReference type="Rhea" id="RHEA:30136"/>
    </physiologicalReaction>
</comment>
<dbReference type="InterPro" id="IPR029069">
    <property type="entry name" value="HotDog_dom_sf"/>
</dbReference>
<comment type="subcellular location">
    <subcellularLocation>
        <location evidence="3">Cell projection</location>
        <location evidence="3">Ruffle membrane</location>
    </subcellularLocation>
    <subcellularLocation>
        <location evidence="1">Cytoplasm</location>
    </subcellularLocation>
    <subcellularLocation>
        <location evidence="4">Mitochondrion inner membrane</location>
        <topology evidence="4">Peripheral membrane protein</topology>
    </subcellularLocation>
    <subcellularLocation>
        <location evidence="2">Mitochondrion intermembrane space</location>
    </subcellularLocation>
</comment>
<dbReference type="SUPFAM" id="SSF54637">
    <property type="entry name" value="Thioesterase/thiol ester dehydrase-isomerase"/>
    <property type="match status" value="1"/>
</dbReference>
<keyword evidence="12" id="KW-0443">Lipid metabolism</keyword>
<dbReference type="InterPro" id="IPR006683">
    <property type="entry name" value="Thioestr_dom"/>
</dbReference>
<evidence type="ECO:0000256" key="5">
    <source>
        <dbReference type="ARBA" id="ARBA00022475"/>
    </source>
</evidence>
<evidence type="ECO:0000256" key="24">
    <source>
        <dbReference type="ARBA" id="ARBA00047969"/>
    </source>
</evidence>
<protein>
    <recommendedName>
        <fullName evidence="20">Acyl-coenzyme A thioesterase THEM4</fullName>
        <ecNumber evidence="19">3.1.2.2</ecNumber>
    </recommendedName>
    <alternativeName>
        <fullName evidence="21">Thioesterase superfamily member 4</fullName>
    </alternativeName>
</protein>
<dbReference type="EMBL" id="CAEMXZ010000002">
    <property type="protein sequence ID" value="CAB4322379.1"/>
    <property type="molecule type" value="Genomic_DNA"/>
</dbReference>
<evidence type="ECO:0000256" key="23">
    <source>
        <dbReference type="ARBA" id="ARBA00047734"/>
    </source>
</evidence>
<dbReference type="EC" id="3.1.2.2" evidence="19"/>
<evidence type="ECO:0000256" key="20">
    <source>
        <dbReference type="ARBA" id="ARBA00040123"/>
    </source>
</evidence>
<organism evidence="28">
    <name type="scientific">freshwater metagenome</name>
    <dbReference type="NCBI Taxonomy" id="449393"/>
    <lineage>
        <taxon>unclassified sequences</taxon>
        <taxon>metagenomes</taxon>
        <taxon>ecological metagenomes</taxon>
    </lineage>
</organism>
<comment type="catalytic activity">
    <reaction evidence="22">
        <text>octanoyl-CoA + H2O = octanoate + CoA + H(+)</text>
        <dbReference type="Rhea" id="RHEA:30143"/>
        <dbReference type="ChEBI" id="CHEBI:15377"/>
        <dbReference type="ChEBI" id="CHEBI:15378"/>
        <dbReference type="ChEBI" id="CHEBI:25646"/>
        <dbReference type="ChEBI" id="CHEBI:57287"/>
        <dbReference type="ChEBI" id="CHEBI:57386"/>
    </reaction>
    <physiologicalReaction direction="left-to-right" evidence="22">
        <dbReference type="Rhea" id="RHEA:30144"/>
    </physiologicalReaction>
</comment>
<dbReference type="PANTHER" id="PTHR12418:SF19">
    <property type="entry name" value="ACYL-COENZYME A THIOESTERASE THEM4"/>
    <property type="match status" value="1"/>
</dbReference>
<evidence type="ECO:0000256" key="22">
    <source>
        <dbReference type="ARBA" id="ARBA00047588"/>
    </source>
</evidence>
<evidence type="ECO:0000256" key="6">
    <source>
        <dbReference type="ARBA" id="ARBA00022490"/>
    </source>
</evidence>
<evidence type="ECO:0000259" key="27">
    <source>
        <dbReference type="Pfam" id="PF03061"/>
    </source>
</evidence>
<evidence type="ECO:0000256" key="17">
    <source>
        <dbReference type="ARBA" id="ARBA00037002"/>
    </source>
</evidence>
<dbReference type="GO" id="GO:0006631">
    <property type="term" value="P:fatty acid metabolic process"/>
    <property type="evidence" value="ECO:0007669"/>
    <property type="project" value="UniProtKB-KW"/>
</dbReference>
<evidence type="ECO:0000256" key="3">
    <source>
        <dbReference type="ARBA" id="ARBA00004632"/>
    </source>
</evidence>
<keyword evidence="7" id="KW-0053">Apoptosis</keyword>
<evidence type="ECO:0000256" key="21">
    <source>
        <dbReference type="ARBA" id="ARBA00043210"/>
    </source>
</evidence>
<evidence type="ECO:0000256" key="14">
    <source>
        <dbReference type="ARBA" id="ARBA00023136"/>
    </source>
</evidence>
<dbReference type="GO" id="GO:0032587">
    <property type="term" value="C:ruffle membrane"/>
    <property type="evidence" value="ECO:0007669"/>
    <property type="project" value="UniProtKB-SubCell"/>
</dbReference>
<keyword evidence="13" id="KW-0496">Mitochondrion</keyword>
<keyword evidence="15" id="KW-0966">Cell projection</keyword>
<dbReference type="AlphaFoldDB" id="A0A6J5YF24"/>
<accession>A0A6J5YF24</accession>
<evidence type="ECO:0000256" key="18">
    <source>
        <dbReference type="ARBA" id="ARBA00038456"/>
    </source>
</evidence>
<dbReference type="PANTHER" id="PTHR12418">
    <property type="entry name" value="ACYL-COENZYME A THIOESTERASE THEM4"/>
    <property type="match status" value="1"/>
</dbReference>
<evidence type="ECO:0000256" key="13">
    <source>
        <dbReference type="ARBA" id="ARBA00023128"/>
    </source>
</evidence>
<dbReference type="GO" id="GO:0016787">
    <property type="term" value="F:hydrolase activity"/>
    <property type="evidence" value="ECO:0007669"/>
    <property type="project" value="UniProtKB-KW"/>
</dbReference>
<keyword evidence="6" id="KW-0963">Cytoplasm</keyword>
<evidence type="ECO:0000313" key="29">
    <source>
        <dbReference type="EMBL" id="CAB4920740.1"/>
    </source>
</evidence>
<dbReference type="Pfam" id="PF03061">
    <property type="entry name" value="4HBT"/>
    <property type="match status" value="1"/>
</dbReference>
<comment type="similarity">
    <text evidence="18">Belongs to the THEM4/THEM5 thioesterase family.</text>
</comment>
<evidence type="ECO:0000256" key="7">
    <source>
        <dbReference type="ARBA" id="ARBA00022703"/>
    </source>
</evidence>
<dbReference type="EMBL" id="CAFBNC010000001">
    <property type="protein sequence ID" value="CAB4920740.1"/>
    <property type="molecule type" value="Genomic_DNA"/>
</dbReference>
<sequence length="247" mass="25504">MAGDSASPVFTDGNVFGVGATANAFGVDAVLDVTIEEEAARRAAAAVRRLIVALSATSASIEDLDRIADAVDAITASVPAGAPDDLVVPGDFSVISDTAIRQSHRLRERSPFIGQANPVAPPMHVVFTEDAIEATVTLGSLFEGPPGCVHGGFVAAMFDEVLGAAQVHSGKAGMTGRLTVHYRSPTPLNEELRLAAKLIRVEGRKILCTATLHAGERLCADAEGLFVTVNLDKMRAMLEAGGGSASG</sequence>
<dbReference type="CDD" id="cd03443">
    <property type="entry name" value="PaaI_thioesterase"/>
    <property type="match status" value="1"/>
</dbReference>
<feature type="domain" description="Thioesterase" evidence="27">
    <location>
        <begin position="147"/>
        <end position="217"/>
    </location>
</feature>
<evidence type="ECO:0000256" key="8">
    <source>
        <dbReference type="ARBA" id="ARBA00022792"/>
    </source>
</evidence>
<keyword evidence="14" id="KW-0472">Membrane</keyword>
<evidence type="ECO:0000256" key="25">
    <source>
        <dbReference type="ARBA" id="ARBA00048074"/>
    </source>
</evidence>
<keyword evidence="11" id="KW-0809">Transit peptide</keyword>
<evidence type="ECO:0000256" key="1">
    <source>
        <dbReference type="ARBA" id="ARBA00004496"/>
    </source>
</evidence>